<dbReference type="Pfam" id="PF00581">
    <property type="entry name" value="Rhodanese"/>
    <property type="match status" value="1"/>
</dbReference>
<dbReference type="InterPro" id="IPR001763">
    <property type="entry name" value="Rhodanese-like_dom"/>
</dbReference>
<dbReference type="PROSITE" id="PS50206">
    <property type="entry name" value="RHODANESE_3"/>
    <property type="match status" value="1"/>
</dbReference>
<organism evidence="2 3">
    <name type="scientific">Pedobacter changchengzhani</name>
    <dbReference type="NCBI Taxonomy" id="2529274"/>
    <lineage>
        <taxon>Bacteria</taxon>
        <taxon>Pseudomonadati</taxon>
        <taxon>Bacteroidota</taxon>
        <taxon>Sphingobacteriia</taxon>
        <taxon>Sphingobacteriales</taxon>
        <taxon>Sphingobacteriaceae</taxon>
        <taxon>Pedobacter</taxon>
    </lineage>
</organism>
<keyword evidence="3" id="KW-1185">Reference proteome</keyword>
<dbReference type="Proteomes" id="UP000295668">
    <property type="component" value="Unassembled WGS sequence"/>
</dbReference>
<dbReference type="PANTHER" id="PTHR43031:SF1">
    <property type="entry name" value="PYRIDINE NUCLEOTIDE-DISULPHIDE OXIDOREDUCTASE"/>
    <property type="match status" value="1"/>
</dbReference>
<dbReference type="OrthoDB" id="9808735at2"/>
<protein>
    <submittedName>
        <fullName evidence="2">Rhodanese-like domain-containing protein</fullName>
    </submittedName>
</protein>
<dbReference type="EMBL" id="SJCY01000009">
    <property type="protein sequence ID" value="TDG35555.1"/>
    <property type="molecule type" value="Genomic_DNA"/>
</dbReference>
<dbReference type="InterPro" id="IPR036873">
    <property type="entry name" value="Rhodanese-like_dom_sf"/>
</dbReference>
<evidence type="ECO:0000313" key="2">
    <source>
        <dbReference type="EMBL" id="TDG35555.1"/>
    </source>
</evidence>
<gene>
    <name evidence="2" type="ORF">EZJ43_13100</name>
</gene>
<evidence type="ECO:0000313" key="3">
    <source>
        <dbReference type="Proteomes" id="UP000295668"/>
    </source>
</evidence>
<evidence type="ECO:0000259" key="1">
    <source>
        <dbReference type="PROSITE" id="PS50206"/>
    </source>
</evidence>
<dbReference type="SMART" id="SM00450">
    <property type="entry name" value="RHOD"/>
    <property type="match status" value="1"/>
</dbReference>
<accession>A0A4R5MK29</accession>
<dbReference type="RefSeq" id="WP_133263166.1">
    <property type="nucleotide sequence ID" value="NZ_SJCY01000009.1"/>
</dbReference>
<name>A0A4R5MK29_9SPHI</name>
<reference evidence="2 3" key="1">
    <citation type="submission" date="2019-02" db="EMBL/GenBank/DDBJ databases">
        <title>Pedobacter sp. nov., a novel speices isolated from soil of pinguins habitat in Antarcitica.</title>
        <authorList>
            <person name="He R.-H."/>
        </authorList>
    </citation>
    <scope>NUCLEOTIDE SEQUENCE [LARGE SCALE GENOMIC DNA]</scope>
    <source>
        <strain evidence="2 3">E01020</strain>
    </source>
</reference>
<dbReference type="PANTHER" id="PTHR43031">
    <property type="entry name" value="FAD-DEPENDENT OXIDOREDUCTASE"/>
    <property type="match status" value="1"/>
</dbReference>
<feature type="domain" description="Rhodanese" evidence="1">
    <location>
        <begin position="21"/>
        <end position="92"/>
    </location>
</feature>
<dbReference type="Gene3D" id="3.40.250.10">
    <property type="entry name" value="Rhodanese-like domain"/>
    <property type="match status" value="1"/>
</dbReference>
<dbReference type="InterPro" id="IPR050229">
    <property type="entry name" value="GlpE_sulfurtransferase"/>
</dbReference>
<dbReference type="SUPFAM" id="SSF52821">
    <property type="entry name" value="Rhodanese/Cell cycle control phosphatase"/>
    <property type="match status" value="1"/>
</dbReference>
<comment type="caution">
    <text evidence="2">The sequence shown here is derived from an EMBL/GenBank/DDBJ whole genome shotgun (WGS) entry which is preliminary data.</text>
</comment>
<sequence>MFGIFKNLFGSTDNSALIEAIKEGAFLVDVRSSAEFSSGSVKGATNIPLDKITTNLSKFKSKKNIIVFCRSGGRSTQAKNILAQNGFKNVINGGTWHNVNEAIK</sequence>
<proteinExistence type="predicted"/>
<dbReference type="CDD" id="cd00158">
    <property type="entry name" value="RHOD"/>
    <property type="match status" value="1"/>
</dbReference>
<dbReference type="AlphaFoldDB" id="A0A4R5MK29"/>